<gene>
    <name evidence="2" type="ORF">DV733_15805</name>
</gene>
<proteinExistence type="predicted"/>
<evidence type="ECO:0000259" key="1">
    <source>
        <dbReference type="Pfam" id="PF23458"/>
    </source>
</evidence>
<protein>
    <recommendedName>
        <fullName evidence="1">DUF7130 domain-containing protein</fullName>
    </recommendedName>
</protein>
<dbReference type="KEGG" id="hsn:DV733_15805"/>
<dbReference type="EMBL" id="CP031310">
    <property type="protein sequence ID" value="QCC52603.1"/>
    <property type="molecule type" value="Genomic_DNA"/>
</dbReference>
<name>A0A4D6HF61_9EURY</name>
<keyword evidence="3" id="KW-1185">Reference proteome</keyword>
<dbReference type="AlphaFoldDB" id="A0A4D6HF61"/>
<evidence type="ECO:0000313" key="3">
    <source>
        <dbReference type="Proteomes" id="UP000296706"/>
    </source>
</evidence>
<sequence length="99" mass="10824">MDRSAETDVDVTFGTEIYDQKGNRLGTVRGFDEHGFFVSTDQGITALSGEHISSGIAGEAELTWRCYECGAIGDIEELPEDGCPDCGAPQEDIYYHLQD</sequence>
<evidence type="ECO:0000313" key="2">
    <source>
        <dbReference type="EMBL" id="QCC52603.1"/>
    </source>
</evidence>
<accession>A0A4D6HF61</accession>
<organism evidence="2 3">
    <name type="scientific">Halapricum salinum</name>
    <dbReference type="NCBI Taxonomy" id="1457250"/>
    <lineage>
        <taxon>Archaea</taxon>
        <taxon>Methanobacteriati</taxon>
        <taxon>Methanobacteriota</taxon>
        <taxon>Stenosarchaea group</taxon>
        <taxon>Halobacteria</taxon>
        <taxon>Halobacteriales</taxon>
        <taxon>Haloarculaceae</taxon>
        <taxon>Halapricum</taxon>
    </lineage>
</organism>
<dbReference type="InterPro" id="IPR055554">
    <property type="entry name" value="DUF7130"/>
</dbReference>
<dbReference type="SUPFAM" id="SSF57802">
    <property type="entry name" value="Rubredoxin-like"/>
    <property type="match status" value="1"/>
</dbReference>
<dbReference type="Proteomes" id="UP000296706">
    <property type="component" value="Chromosome"/>
</dbReference>
<dbReference type="STRING" id="1457250.GCA_000755225_02039"/>
<dbReference type="Pfam" id="PF23458">
    <property type="entry name" value="DUF7130"/>
    <property type="match status" value="1"/>
</dbReference>
<dbReference type="RefSeq" id="WP_049992931.1">
    <property type="nucleotide sequence ID" value="NZ_CP031310.1"/>
</dbReference>
<dbReference type="OrthoDB" id="45654at2157"/>
<reference evidence="2 3" key="1">
    <citation type="journal article" date="2019" name="Nat. Commun.">
        <title>A new type of DNA phosphorothioation-based antiviral system in archaea.</title>
        <authorList>
            <person name="Xiong L."/>
            <person name="Liu S."/>
            <person name="Chen S."/>
            <person name="Xiao Y."/>
            <person name="Zhu B."/>
            <person name="Gao Y."/>
            <person name="Zhang Y."/>
            <person name="Chen B."/>
            <person name="Luo J."/>
            <person name="Deng Z."/>
            <person name="Chen X."/>
            <person name="Wang L."/>
            <person name="Chen S."/>
        </authorList>
    </citation>
    <scope>NUCLEOTIDE SEQUENCE [LARGE SCALE GENOMIC DNA]</scope>
    <source>
        <strain evidence="2 3">CBA1105</strain>
    </source>
</reference>
<dbReference type="GeneID" id="39849355"/>
<feature type="domain" description="DUF7130" evidence="1">
    <location>
        <begin position="13"/>
        <end position="99"/>
    </location>
</feature>
<dbReference type="Gene3D" id="2.20.28.10">
    <property type="match status" value="1"/>
</dbReference>